<dbReference type="EMBL" id="CAADEY010000123">
    <property type="protein sequence ID" value="VFJ64942.1"/>
    <property type="molecule type" value="Genomic_DNA"/>
</dbReference>
<evidence type="ECO:0000313" key="2">
    <source>
        <dbReference type="EMBL" id="VFJ70398.1"/>
    </source>
</evidence>
<organism evidence="2">
    <name type="scientific">Candidatus Kentrum sp. DK</name>
    <dbReference type="NCBI Taxonomy" id="2126562"/>
    <lineage>
        <taxon>Bacteria</taxon>
        <taxon>Pseudomonadati</taxon>
        <taxon>Pseudomonadota</taxon>
        <taxon>Gammaproteobacteria</taxon>
        <taxon>Candidatus Kentrum</taxon>
    </lineage>
</organism>
<dbReference type="EMBL" id="CAADEX010000281">
    <property type="protein sequence ID" value="VFJ70398.1"/>
    <property type="molecule type" value="Genomic_DNA"/>
</dbReference>
<protein>
    <submittedName>
        <fullName evidence="2">Uncharacterized protein</fullName>
    </submittedName>
</protein>
<proteinExistence type="predicted"/>
<reference evidence="2" key="1">
    <citation type="submission" date="2019-02" db="EMBL/GenBank/DDBJ databases">
        <authorList>
            <person name="Gruber-Vodicka R. H."/>
            <person name="Seah K. B. B."/>
        </authorList>
    </citation>
    <scope>NUCLEOTIDE SEQUENCE</scope>
    <source>
        <strain evidence="1">BECK_DK161</strain>
        <strain evidence="2">BECK_DK47</strain>
    </source>
</reference>
<name>A0A450TQP5_9GAMM</name>
<accession>A0A450TQP5</accession>
<dbReference type="PROSITE" id="PS51257">
    <property type="entry name" value="PROKAR_LIPOPROTEIN"/>
    <property type="match status" value="1"/>
</dbReference>
<gene>
    <name evidence="2" type="ORF">BECKDK2373B_GA0170837_12814</name>
    <name evidence="1" type="ORF">BECKDK2373C_GA0170839_112313</name>
</gene>
<evidence type="ECO:0000313" key="1">
    <source>
        <dbReference type="EMBL" id="VFJ64942.1"/>
    </source>
</evidence>
<dbReference type="AlphaFoldDB" id="A0A450TQP5"/>
<sequence length="51" mass="5924">MRYGFIGYWTQNLWMGCLRGSCCSSNEGATARITRTDLQEMFLNMILQRQA</sequence>